<evidence type="ECO:0000313" key="3">
    <source>
        <dbReference type="Proteomes" id="UP000092666"/>
    </source>
</evidence>
<accession>A0A1B9GRR0</accession>
<sequence length="382" mass="41689">MISDLDDQLKTFRQQMKCADARIEEMAQELDQSRHQIKDLETRLQDSRDFLSYSLDGLQSNIQSGTDRLVSVAGHARFRGLKKQAAFARECTADPNLEDKVVDCYRQDSNFRSFVERTLRSMITEAYQSAATAAPPGTEPSKLPVNPSFDVQVSSSIETGGTITLSPNTRSPFTNACAIDIPLVRTWDTALSEAYTRCGLDEQGKPGPTMLEAIESVIDYGGREAGKIKCRSMCEKAGRALDGALAASVQDAYRGNPSVRGTLRPLALNAASIMSRSIDWQSGKVHYTRNPLNGSVLFEARRMSAGTSSQIDLDCLGDIMKDEPSVPAGSVIVGDISFTDPDLLTSLKSAGFDARGYLIRAEHYPSIESVLRAPSDRQSSVV</sequence>
<evidence type="ECO:0000256" key="1">
    <source>
        <dbReference type="SAM" id="Coils"/>
    </source>
</evidence>
<dbReference type="EMBL" id="KI669503">
    <property type="protein sequence ID" value="OCF33760.1"/>
    <property type="molecule type" value="Genomic_DNA"/>
</dbReference>
<proteinExistence type="predicted"/>
<gene>
    <name evidence="2" type="ORF">I316_04472</name>
</gene>
<keyword evidence="3" id="KW-1185">Reference proteome</keyword>
<organism evidence="2 3">
    <name type="scientific">Kwoniella heveanensis BCC8398</name>
    <dbReference type="NCBI Taxonomy" id="1296120"/>
    <lineage>
        <taxon>Eukaryota</taxon>
        <taxon>Fungi</taxon>
        <taxon>Dikarya</taxon>
        <taxon>Basidiomycota</taxon>
        <taxon>Agaricomycotina</taxon>
        <taxon>Tremellomycetes</taxon>
        <taxon>Tremellales</taxon>
        <taxon>Cryptococcaceae</taxon>
        <taxon>Kwoniella</taxon>
    </lineage>
</organism>
<dbReference type="Proteomes" id="UP000092666">
    <property type="component" value="Unassembled WGS sequence"/>
</dbReference>
<name>A0A1B9GRR0_9TREE</name>
<keyword evidence="1" id="KW-0175">Coiled coil</keyword>
<reference evidence="3" key="2">
    <citation type="submission" date="2013-12" db="EMBL/GenBank/DDBJ databases">
        <title>Evolution of pathogenesis and genome organization in the Tremellales.</title>
        <authorList>
            <person name="Cuomo C."/>
            <person name="Litvintseva A."/>
            <person name="Heitman J."/>
            <person name="Chen Y."/>
            <person name="Sun S."/>
            <person name="Springer D."/>
            <person name="Dromer F."/>
            <person name="Young S."/>
            <person name="Zeng Q."/>
            <person name="Chapman S."/>
            <person name="Gujja S."/>
            <person name="Saif S."/>
            <person name="Birren B."/>
        </authorList>
    </citation>
    <scope>NUCLEOTIDE SEQUENCE [LARGE SCALE GENOMIC DNA]</scope>
    <source>
        <strain evidence="3">BCC8398</strain>
    </source>
</reference>
<reference evidence="2 3" key="1">
    <citation type="submission" date="2013-07" db="EMBL/GenBank/DDBJ databases">
        <title>The Genome Sequence of Cryptococcus heveanensis BCC8398.</title>
        <authorList>
            <consortium name="The Broad Institute Genome Sequencing Platform"/>
            <person name="Cuomo C."/>
            <person name="Litvintseva A."/>
            <person name="Chen Y."/>
            <person name="Heitman J."/>
            <person name="Sun S."/>
            <person name="Springer D."/>
            <person name="Dromer F."/>
            <person name="Young S.K."/>
            <person name="Zeng Q."/>
            <person name="Gargeya S."/>
            <person name="Fitzgerald M."/>
            <person name="Abouelleil A."/>
            <person name="Alvarado L."/>
            <person name="Berlin A.M."/>
            <person name="Chapman S.B."/>
            <person name="Dewar J."/>
            <person name="Goldberg J."/>
            <person name="Griggs A."/>
            <person name="Gujja S."/>
            <person name="Hansen M."/>
            <person name="Howarth C."/>
            <person name="Imamovic A."/>
            <person name="Larimer J."/>
            <person name="McCowan C."/>
            <person name="Murphy C."/>
            <person name="Pearson M."/>
            <person name="Priest M."/>
            <person name="Roberts A."/>
            <person name="Saif S."/>
            <person name="Shea T."/>
            <person name="Sykes S."/>
            <person name="Wortman J."/>
            <person name="Nusbaum C."/>
            <person name="Birren B."/>
        </authorList>
    </citation>
    <scope>NUCLEOTIDE SEQUENCE [LARGE SCALE GENOMIC DNA]</scope>
    <source>
        <strain evidence="2 3">BCC8398</strain>
    </source>
</reference>
<feature type="coiled-coil region" evidence="1">
    <location>
        <begin position="2"/>
        <end position="43"/>
    </location>
</feature>
<protein>
    <submittedName>
        <fullName evidence="2">Uncharacterized protein</fullName>
    </submittedName>
</protein>
<dbReference type="AlphaFoldDB" id="A0A1B9GRR0"/>
<evidence type="ECO:0000313" key="2">
    <source>
        <dbReference type="EMBL" id="OCF33760.1"/>
    </source>
</evidence>